<name>A0A1I1E4I1_9GAMM</name>
<dbReference type="EMBL" id="FOLH01000001">
    <property type="protein sequence ID" value="SFB80118.1"/>
    <property type="molecule type" value="Genomic_DNA"/>
</dbReference>
<dbReference type="STRING" id="1122252.SAMN05660443_0212"/>
<dbReference type="OrthoDB" id="6700351at2"/>
<evidence type="ECO:0000313" key="2">
    <source>
        <dbReference type="EMBL" id="SFB80118.1"/>
    </source>
</evidence>
<feature type="region of interest" description="Disordered" evidence="1">
    <location>
        <begin position="34"/>
        <end position="64"/>
    </location>
</feature>
<keyword evidence="3" id="KW-1185">Reference proteome</keyword>
<dbReference type="RefSeq" id="WP_091957893.1">
    <property type="nucleotide sequence ID" value="NZ_FOLH01000001.1"/>
</dbReference>
<evidence type="ECO:0000313" key="3">
    <source>
        <dbReference type="Proteomes" id="UP000199058"/>
    </source>
</evidence>
<gene>
    <name evidence="2" type="ORF">SAMN05660443_0212</name>
</gene>
<feature type="compositionally biased region" description="Polar residues" evidence="1">
    <location>
        <begin position="34"/>
        <end position="43"/>
    </location>
</feature>
<protein>
    <submittedName>
        <fullName evidence="2">Uncharacterized protein</fullName>
    </submittedName>
</protein>
<proteinExistence type="predicted"/>
<evidence type="ECO:0000256" key="1">
    <source>
        <dbReference type="SAM" id="MobiDB-lite"/>
    </source>
</evidence>
<feature type="compositionally biased region" description="Basic and acidic residues" evidence="1">
    <location>
        <begin position="45"/>
        <end position="58"/>
    </location>
</feature>
<dbReference type="AlphaFoldDB" id="A0A1I1E4I1"/>
<organism evidence="2 3">
    <name type="scientific">Marinospirillum celere</name>
    <dbReference type="NCBI Taxonomy" id="1122252"/>
    <lineage>
        <taxon>Bacteria</taxon>
        <taxon>Pseudomonadati</taxon>
        <taxon>Pseudomonadota</taxon>
        <taxon>Gammaproteobacteria</taxon>
        <taxon>Oceanospirillales</taxon>
        <taxon>Oceanospirillaceae</taxon>
        <taxon>Marinospirillum</taxon>
    </lineage>
</organism>
<accession>A0A1I1E4I1</accession>
<dbReference type="Proteomes" id="UP000199058">
    <property type="component" value="Unassembled WGS sequence"/>
</dbReference>
<reference evidence="2 3" key="1">
    <citation type="submission" date="2016-10" db="EMBL/GenBank/DDBJ databases">
        <authorList>
            <person name="de Groot N.N."/>
        </authorList>
    </citation>
    <scope>NUCLEOTIDE SEQUENCE [LARGE SCALE GENOMIC DNA]</scope>
    <source>
        <strain evidence="2 3">DSM 18438</strain>
    </source>
</reference>
<sequence length="64" mass="7892">MLMETPNPRKHQIRQRLKADIEHWLAQGNQIKQLPSHTSNQRLMTRREHNEHLYHQRQQEQNQC</sequence>